<name>A0A165EG41_EXIGL</name>
<keyword evidence="3" id="KW-1185">Reference proteome</keyword>
<dbReference type="PANTHER" id="PTHR21248:SF22">
    <property type="entry name" value="PHOSPHOLIPASE D"/>
    <property type="match status" value="1"/>
</dbReference>
<dbReference type="Gene3D" id="3.30.870.10">
    <property type="entry name" value="Endonuclease Chain A"/>
    <property type="match status" value="1"/>
</dbReference>
<dbReference type="AlphaFoldDB" id="A0A165EG41"/>
<dbReference type="GO" id="GO:0003824">
    <property type="term" value="F:catalytic activity"/>
    <property type="evidence" value="ECO:0007669"/>
    <property type="project" value="InterPro"/>
</dbReference>
<accession>A0A165EG41</accession>
<dbReference type="PROSITE" id="PS50035">
    <property type="entry name" value="PLD"/>
    <property type="match status" value="1"/>
</dbReference>
<evidence type="ECO:0000313" key="3">
    <source>
        <dbReference type="Proteomes" id="UP000077266"/>
    </source>
</evidence>
<dbReference type="STRING" id="1314781.A0A165EG41"/>
<feature type="domain" description="PLD phosphodiesterase" evidence="1">
    <location>
        <begin position="228"/>
        <end position="255"/>
    </location>
</feature>
<sequence>MPSPKVIALCQSPETLTAALAANPTKEIGQLAKQLYVKTGALKKLSNSVSSKPIEKDPEPTPEDLDAAEQCGRFPYRPSDLFLKVRAIFHDCLKCLERDPFVGCCSPALLGSSGVIPVSVISIIPDIMRHYANVIRSAENEVFIATNFLQKSRSLKLVTDALRDLSKRVGENGGKKIVVKFMYDRGTPEQLVRNHAPVKPEDWYKVDLPSPKDIPNIDMEVINYHRPLLGTFHCKFAVVDRRVALISSNNIQDRANIEMMMHYEGPIVEGFYDMALWCWGNAMKPVLPLVKEKPTHSGEFKFGPDNPYLKGMRVGNPHAAELNLSNRY</sequence>
<gene>
    <name evidence="2" type="ORF">EXIGLDRAFT_801528</name>
</gene>
<proteinExistence type="predicted"/>
<dbReference type="InterPro" id="IPR001736">
    <property type="entry name" value="PLipase_D/transphosphatidylase"/>
</dbReference>
<evidence type="ECO:0000313" key="2">
    <source>
        <dbReference type="EMBL" id="KZV86857.1"/>
    </source>
</evidence>
<dbReference type="EMBL" id="KV426142">
    <property type="protein sequence ID" value="KZV86857.1"/>
    <property type="molecule type" value="Genomic_DNA"/>
</dbReference>
<dbReference type="OrthoDB" id="9997422at2759"/>
<protein>
    <recommendedName>
        <fullName evidence="1">PLD phosphodiesterase domain-containing protein</fullName>
    </recommendedName>
</protein>
<dbReference type="InParanoid" id="A0A165EG41"/>
<dbReference type="PANTHER" id="PTHR21248">
    <property type="entry name" value="CARDIOLIPIN SYNTHASE"/>
    <property type="match status" value="1"/>
</dbReference>
<organism evidence="2 3">
    <name type="scientific">Exidia glandulosa HHB12029</name>
    <dbReference type="NCBI Taxonomy" id="1314781"/>
    <lineage>
        <taxon>Eukaryota</taxon>
        <taxon>Fungi</taxon>
        <taxon>Dikarya</taxon>
        <taxon>Basidiomycota</taxon>
        <taxon>Agaricomycotina</taxon>
        <taxon>Agaricomycetes</taxon>
        <taxon>Auriculariales</taxon>
        <taxon>Exidiaceae</taxon>
        <taxon>Exidia</taxon>
    </lineage>
</organism>
<reference evidence="2 3" key="1">
    <citation type="journal article" date="2016" name="Mol. Biol. Evol.">
        <title>Comparative Genomics of Early-Diverging Mushroom-Forming Fungi Provides Insights into the Origins of Lignocellulose Decay Capabilities.</title>
        <authorList>
            <person name="Nagy L.G."/>
            <person name="Riley R."/>
            <person name="Tritt A."/>
            <person name="Adam C."/>
            <person name="Daum C."/>
            <person name="Floudas D."/>
            <person name="Sun H."/>
            <person name="Yadav J.S."/>
            <person name="Pangilinan J."/>
            <person name="Larsson K.H."/>
            <person name="Matsuura K."/>
            <person name="Barry K."/>
            <person name="Labutti K."/>
            <person name="Kuo R."/>
            <person name="Ohm R.A."/>
            <person name="Bhattacharya S.S."/>
            <person name="Shirouzu T."/>
            <person name="Yoshinaga Y."/>
            <person name="Martin F.M."/>
            <person name="Grigoriev I.V."/>
            <person name="Hibbett D.S."/>
        </authorList>
    </citation>
    <scope>NUCLEOTIDE SEQUENCE [LARGE SCALE GENOMIC DNA]</scope>
    <source>
        <strain evidence="2 3">HHB12029</strain>
    </source>
</reference>
<dbReference type="Proteomes" id="UP000077266">
    <property type="component" value="Unassembled WGS sequence"/>
</dbReference>
<dbReference type="SUPFAM" id="SSF56024">
    <property type="entry name" value="Phospholipase D/nuclease"/>
    <property type="match status" value="1"/>
</dbReference>
<evidence type="ECO:0000259" key="1">
    <source>
        <dbReference type="PROSITE" id="PS50035"/>
    </source>
</evidence>